<dbReference type="Proteomes" id="UP001280121">
    <property type="component" value="Unassembled WGS sequence"/>
</dbReference>
<reference evidence="1" key="1">
    <citation type="journal article" date="2023" name="Plant J.">
        <title>Genome sequences and population genomics provide insights into the demographic history, inbreeding, and mutation load of two 'living fossil' tree species of Dipteronia.</title>
        <authorList>
            <person name="Feng Y."/>
            <person name="Comes H.P."/>
            <person name="Chen J."/>
            <person name="Zhu S."/>
            <person name="Lu R."/>
            <person name="Zhang X."/>
            <person name="Li P."/>
            <person name="Qiu J."/>
            <person name="Olsen K.M."/>
            <person name="Qiu Y."/>
        </authorList>
    </citation>
    <scope>NUCLEOTIDE SEQUENCE</scope>
    <source>
        <strain evidence="1">KIB01</strain>
    </source>
</reference>
<dbReference type="AlphaFoldDB" id="A0AAD9U0I6"/>
<dbReference type="PANTHER" id="PTHR33116">
    <property type="entry name" value="REVERSE TRANSCRIPTASE ZINC-BINDING DOMAIN-CONTAINING PROTEIN-RELATED-RELATED"/>
    <property type="match status" value="1"/>
</dbReference>
<dbReference type="EMBL" id="JANJYI010000006">
    <property type="protein sequence ID" value="KAK2645154.1"/>
    <property type="molecule type" value="Genomic_DNA"/>
</dbReference>
<evidence type="ECO:0008006" key="3">
    <source>
        <dbReference type="Google" id="ProtNLM"/>
    </source>
</evidence>
<keyword evidence="2" id="KW-1185">Reference proteome</keyword>
<name>A0AAD9U0I6_9ROSI</name>
<organism evidence="1 2">
    <name type="scientific">Dipteronia dyeriana</name>
    <dbReference type="NCBI Taxonomy" id="168575"/>
    <lineage>
        <taxon>Eukaryota</taxon>
        <taxon>Viridiplantae</taxon>
        <taxon>Streptophyta</taxon>
        <taxon>Embryophyta</taxon>
        <taxon>Tracheophyta</taxon>
        <taxon>Spermatophyta</taxon>
        <taxon>Magnoliopsida</taxon>
        <taxon>eudicotyledons</taxon>
        <taxon>Gunneridae</taxon>
        <taxon>Pentapetalae</taxon>
        <taxon>rosids</taxon>
        <taxon>malvids</taxon>
        <taxon>Sapindales</taxon>
        <taxon>Sapindaceae</taxon>
        <taxon>Hippocastanoideae</taxon>
        <taxon>Acereae</taxon>
        <taxon>Dipteronia</taxon>
    </lineage>
</organism>
<protein>
    <recommendedName>
        <fullName evidence="3">Reverse transcriptase</fullName>
    </recommendedName>
</protein>
<sequence>MAGSFSSSWLVVGDFNAVLGAHEYLGSRSPIDEDLSIVDDNVPYFVSQEENSLLVIIPSADVIHDDVFTVDVLSAHGPDGVSARISSLQSLVGMQIGQLPFSYLGVPLFRGKPRKAILMPIVDKILPKFAKWKGKSLSLVGRATLIRSVITGSFVQSFMVYKWLAFLTKMVTEKIINFLWTSTCEECKLVRVAGNCCCKPYALGGLGLKDLALLDDSLLRKLTWKLITSNNFAFTFLRERYIRQLQKLHGGYITSSIWPSFRIKDGIWLIREESKRDFWRDN</sequence>
<comment type="caution">
    <text evidence="1">The sequence shown here is derived from an EMBL/GenBank/DDBJ whole genome shotgun (WGS) entry which is preliminary data.</text>
</comment>
<proteinExistence type="predicted"/>
<gene>
    <name evidence="1" type="ORF">Ddye_020349</name>
</gene>
<dbReference type="PANTHER" id="PTHR33116:SF78">
    <property type="entry name" value="OS12G0587133 PROTEIN"/>
    <property type="match status" value="1"/>
</dbReference>
<evidence type="ECO:0000313" key="2">
    <source>
        <dbReference type="Proteomes" id="UP001280121"/>
    </source>
</evidence>
<evidence type="ECO:0000313" key="1">
    <source>
        <dbReference type="EMBL" id="KAK2645154.1"/>
    </source>
</evidence>
<accession>A0AAD9U0I6</accession>